<evidence type="ECO:0000313" key="3">
    <source>
        <dbReference type="Proteomes" id="UP001596138"/>
    </source>
</evidence>
<name>A0ABW1T123_9ACTN</name>
<sequence length="62" mass="6655">MTLGLLLLLLLLVLFVGLPVLWLVMRPATPSEPTHDDLRRADDGAEPDPGEGLGSASYWPTG</sequence>
<evidence type="ECO:0000313" key="2">
    <source>
        <dbReference type="EMBL" id="MFC6238413.1"/>
    </source>
</evidence>
<dbReference type="RefSeq" id="WP_386766608.1">
    <property type="nucleotide sequence ID" value="NZ_JBHSTI010000008.1"/>
</dbReference>
<dbReference type="Proteomes" id="UP001596138">
    <property type="component" value="Unassembled WGS sequence"/>
</dbReference>
<feature type="compositionally biased region" description="Basic and acidic residues" evidence="1">
    <location>
        <begin position="33"/>
        <end position="43"/>
    </location>
</feature>
<protein>
    <submittedName>
        <fullName evidence="2">Uncharacterized protein</fullName>
    </submittedName>
</protein>
<organism evidence="2 3">
    <name type="scientific">Longivirga aurantiaca</name>
    <dbReference type="NCBI Taxonomy" id="1837743"/>
    <lineage>
        <taxon>Bacteria</taxon>
        <taxon>Bacillati</taxon>
        <taxon>Actinomycetota</taxon>
        <taxon>Actinomycetes</taxon>
        <taxon>Sporichthyales</taxon>
        <taxon>Sporichthyaceae</taxon>
        <taxon>Longivirga</taxon>
    </lineage>
</organism>
<gene>
    <name evidence="2" type="ORF">ACFQGU_11040</name>
</gene>
<dbReference type="EMBL" id="JBHSTI010000008">
    <property type="protein sequence ID" value="MFC6238413.1"/>
    <property type="molecule type" value="Genomic_DNA"/>
</dbReference>
<reference evidence="3" key="1">
    <citation type="journal article" date="2019" name="Int. J. Syst. Evol. Microbiol.">
        <title>The Global Catalogue of Microorganisms (GCM) 10K type strain sequencing project: providing services to taxonomists for standard genome sequencing and annotation.</title>
        <authorList>
            <consortium name="The Broad Institute Genomics Platform"/>
            <consortium name="The Broad Institute Genome Sequencing Center for Infectious Disease"/>
            <person name="Wu L."/>
            <person name="Ma J."/>
        </authorList>
    </citation>
    <scope>NUCLEOTIDE SEQUENCE [LARGE SCALE GENOMIC DNA]</scope>
    <source>
        <strain evidence="3">CGMCC 4.7317</strain>
    </source>
</reference>
<evidence type="ECO:0000256" key="1">
    <source>
        <dbReference type="SAM" id="MobiDB-lite"/>
    </source>
</evidence>
<accession>A0ABW1T123</accession>
<keyword evidence="3" id="KW-1185">Reference proteome</keyword>
<feature type="region of interest" description="Disordered" evidence="1">
    <location>
        <begin position="29"/>
        <end position="62"/>
    </location>
</feature>
<comment type="caution">
    <text evidence="2">The sequence shown here is derived from an EMBL/GenBank/DDBJ whole genome shotgun (WGS) entry which is preliminary data.</text>
</comment>
<proteinExistence type="predicted"/>